<dbReference type="Gene3D" id="3.40.50.300">
    <property type="entry name" value="P-loop containing nucleotide triphosphate hydrolases"/>
    <property type="match status" value="1"/>
</dbReference>
<evidence type="ECO:0000313" key="2">
    <source>
        <dbReference type="EMBL" id="EPB70746.1"/>
    </source>
</evidence>
<sequence length="121" mass="13519">MFHCENIADDLKCLAPNREVPFVFVDTVDTSHRSPSGSHLNEGEIQTSIQALMARYIPASSLAIVTLHKEQFRLMERHTAQQGVALQPADSVQGREMDIATLPTTRTGIELNDAKFLEDKR</sequence>
<dbReference type="AlphaFoldDB" id="A0A0D6LL56"/>
<dbReference type="Pfam" id="PF13087">
    <property type="entry name" value="AAA_12"/>
    <property type="match status" value="1"/>
</dbReference>
<gene>
    <name evidence="2" type="ORF">ANCCEY_10152</name>
</gene>
<organism evidence="2 3">
    <name type="scientific">Ancylostoma ceylanicum</name>
    <dbReference type="NCBI Taxonomy" id="53326"/>
    <lineage>
        <taxon>Eukaryota</taxon>
        <taxon>Metazoa</taxon>
        <taxon>Ecdysozoa</taxon>
        <taxon>Nematoda</taxon>
        <taxon>Chromadorea</taxon>
        <taxon>Rhabditida</taxon>
        <taxon>Rhabditina</taxon>
        <taxon>Rhabditomorpha</taxon>
        <taxon>Strongyloidea</taxon>
        <taxon>Ancylostomatidae</taxon>
        <taxon>Ancylostomatinae</taxon>
        <taxon>Ancylostoma</taxon>
    </lineage>
</organism>
<name>A0A0D6LL56_9BILA</name>
<dbReference type="Proteomes" id="UP000054495">
    <property type="component" value="Unassembled WGS sequence"/>
</dbReference>
<accession>A0A0D6LL56</accession>
<keyword evidence="3" id="KW-1185">Reference proteome</keyword>
<reference evidence="2 3" key="1">
    <citation type="submission" date="2013-05" db="EMBL/GenBank/DDBJ databases">
        <title>Draft genome of the parasitic nematode Anyclostoma ceylanicum.</title>
        <authorList>
            <person name="Mitreva M."/>
        </authorList>
    </citation>
    <scope>NUCLEOTIDE SEQUENCE [LARGE SCALE GENOMIC DNA]</scope>
</reference>
<dbReference type="InterPro" id="IPR027417">
    <property type="entry name" value="P-loop_NTPase"/>
</dbReference>
<evidence type="ECO:0000313" key="3">
    <source>
        <dbReference type="Proteomes" id="UP000054495"/>
    </source>
</evidence>
<protein>
    <recommendedName>
        <fullName evidence="1">DNA2/NAM7 helicase-like C-terminal domain-containing protein</fullName>
    </recommendedName>
</protein>
<evidence type="ECO:0000259" key="1">
    <source>
        <dbReference type="Pfam" id="PF13087"/>
    </source>
</evidence>
<feature type="domain" description="DNA2/NAM7 helicase-like C-terminal" evidence="1">
    <location>
        <begin position="15"/>
        <end position="121"/>
    </location>
</feature>
<dbReference type="EMBL" id="KE125165">
    <property type="protein sequence ID" value="EPB70746.1"/>
    <property type="molecule type" value="Genomic_DNA"/>
</dbReference>
<proteinExistence type="predicted"/>
<dbReference type="InterPro" id="IPR041679">
    <property type="entry name" value="DNA2/NAM7-like_C"/>
</dbReference>